<protein>
    <submittedName>
        <fullName evidence="1">Uncharacterized protein</fullName>
    </submittedName>
</protein>
<dbReference type="EMBL" id="PTQR01000055">
    <property type="protein sequence ID" value="TKX23173.1"/>
    <property type="molecule type" value="Genomic_DNA"/>
</dbReference>
<reference evidence="1 2" key="1">
    <citation type="submission" date="2018-02" db="EMBL/GenBank/DDBJ databases">
        <title>Draft genome sequences of Elsinoe sp., causing black scab on jojoba.</title>
        <authorList>
            <person name="Stodart B."/>
            <person name="Jeffress S."/>
            <person name="Ash G."/>
            <person name="Arun Chinnappa K."/>
        </authorList>
    </citation>
    <scope>NUCLEOTIDE SEQUENCE [LARGE SCALE GENOMIC DNA]</scope>
    <source>
        <strain evidence="1 2">Hillstone_2</strain>
    </source>
</reference>
<sequence length="251" mass="25783">MRAPSSYAGAAERSLIEPIRVVPSSSSSPLVATAESLDVRAFKAAFSVTSIALLSTTSTAALTATFKAGFSTTSTAALATTSTAALTATFKAGLTTTFNAALTATSSATLAATFNTGLTTTSSAALAATSIAALTSSHPVAITTTCLACSLAATSEMMVCYDAEEEDHAEVVETEKISEIVAETVNEAGQEDVRRGAQEGIVICEALAPAVPVSVYIVGDARRKPGGRPRRLRRDQVVLRLPVPVRIAARL</sequence>
<dbReference type="Proteomes" id="UP000308133">
    <property type="component" value="Unassembled WGS sequence"/>
</dbReference>
<evidence type="ECO:0000313" key="2">
    <source>
        <dbReference type="Proteomes" id="UP000308133"/>
    </source>
</evidence>
<accession>A0A4U7AX90</accession>
<gene>
    <name evidence="1" type="ORF">C1H76_4605</name>
</gene>
<name>A0A4U7AX90_9PEZI</name>
<comment type="caution">
    <text evidence="1">The sequence shown here is derived from an EMBL/GenBank/DDBJ whole genome shotgun (WGS) entry which is preliminary data.</text>
</comment>
<organism evidence="1 2">
    <name type="scientific">Elsinoe australis</name>
    <dbReference type="NCBI Taxonomy" id="40998"/>
    <lineage>
        <taxon>Eukaryota</taxon>
        <taxon>Fungi</taxon>
        <taxon>Dikarya</taxon>
        <taxon>Ascomycota</taxon>
        <taxon>Pezizomycotina</taxon>
        <taxon>Dothideomycetes</taxon>
        <taxon>Dothideomycetidae</taxon>
        <taxon>Myriangiales</taxon>
        <taxon>Elsinoaceae</taxon>
        <taxon>Elsinoe</taxon>
    </lineage>
</organism>
<dbReference type="AlphaFoldDB" id="A0A4U7AX90"/>
<proteinExistence type="predicted"/>
<evidence type="ECO:0000313" key="1">
    <source>
        <dbReference type="EMBL" id="TKX23173.1"/>
    </source>
</evidence>